<feature type="compositionally biased region" description="Polar residues" evidence="1">
    <location>
        <begin position="28"/>
        <end position="40"/>
    </location>
</feature>
<gene>
    <name evidence="2" type="ORF">GCM10010346_64750</name>
</gene>
<dbReference type="EMBL" id="BMVO01000045">
    <property type="protein sequence ID" value="GHB32509.1"/>
    <property type="molecule type" value="Genomic_DNA"/>
</dbReference>
<keyword evidence="3" id="KW-1185">Reference proteome</keyword>
<evidence type="ECO:0000313" key="2">
    <source>
        <dbReference type="EMBL" id="GHB32509.1"/>
    </source>
</evidence>
<evidence type="ECO:0000256" key="1">
    <source>
        <dbReference type="SAM" id="MobiDB-lite"/>
    </source>
</evidence>
<accession>A0ABQ3EHH5</accession>
<evidence type="ECO:0000313" key="3">
    <source>
        <dbReference type="Proteomes" id="UP000599437"/>
    </source>
</evidence>
<protein>
    <submittedName>
        <fullName evidence="2">Uncharacterized protein</fullName>
    </submittedName>
</protein>
<feature type="region of interest" description="Disordered" evidence="1">
    <location>
        <begin position="1"/>
        <end position="45"/>
    </location>
</feature>
<proteinExistence type="predicted"/>
<organism evidence="2 3">
    <name type="scientific">Streptomyces chryseus</name>
    <dbReference type="NCBI Taxonomy" id="68186"/>
    <lineage>
        <taxon>Bacteria</taxon>
        <taxon>Bacillati</taxon>
        <taxon>Actinomycetota</taxon>
        <taxon>Actinomycetes</taxon>
        <taxon>Kitasatosporales</taxon>
        <taxon>Streptomycetaceae</taxon>
        <taxon>Streptomyces</taxon>
    </lineage>
</organism>
<sequence length="123" mass="13219">MPGRPEGTDNDPFAPALFRPEAVDVNDNDQASSPNPSRNEPATGGDYEAALETVGQVIAWYSARILAERRSGAPDAQLLEKLMSKRQACLEDQERLEGASGEETARIAAAYEALLDELESAEG</sequence>
<dbReference type="Proteomes" id="UP000599437">
    <property type="component" value="Unassembled WGS sequence"/>
</dbReference>
<comment type="caution">
    <text evidence="2">The sequence shown here is derived from an EMBL/GenBank/DDBJ whole genome shotgun (WGS) entry which is preliminary data.</text>
</comment>
<reference evidence="3" key="1">
    <citation type="journal article" date="2019" name="Int. J. Syst. Evol. Microbiol.">
        <title>The Global Catalogue of Microorganisms (GCM) 10K type strain sequencing project: providing services to taxonomists for standard genome sequencing and annotation.</title>
        <authorList>
            <consortium name="The Broad Institute Genomics Platform"/>
            <consortium name="The Broad Institute Genome Sequencing Center for Infectious Disease"/>
            <person name="Wu L."/>
            <person name="Ma J."/>
        </authorList>
    </citation>
    <scope>NUCLEOTIDE SEQUENCE [LARGE SCALE GENOMIC DNA]</scope>
    <source>
        <strain evidence="3">JCM 4737</strain>
    </source>
</reference>
<name>A0ABQ3EHH5_9ACTN</name>